<dbReference type="AlphaFoldDB" id="A0A285TTC1"/>
<dbReference type="GO" id="GO:0045881">
    <property type="term" value="P:positive regulation of sporulation resulting in formation of a cellular spore"/>
    <property type="evidence" value="ECO:0007669"/>
    <property type="project" value="TreeGrafter"/>
</dbReference>
<dbReference type="Gene3D" id="1.10.10.2830">
    <property type="match status" value="1"/>
</dbReference>
<dbReference type="Pfam" id="PF02195">
    <property type="entry name" value="ParB_N"/>
    <property type="match status" value="1"/>
</dbReference>
<feature type="domain" description="ParB-like N-terminal" evidence="1">
    <location>
        <begin position="6"/>
        <end position="99"/>
    </location>
</feature>
<dbReference type="SUPFAM" id="SSF110849">
    <property type="entry name" value="ParB/Sulfiredoxin"/>
    <property type="match status" value="1"/>
</dbReference>
<dbReference type="SUPFAM" id="SSF109709">
    <property type="entry name" value="KorB DNA-binding domain-like"/>
    <property type="match status" value="1"/>
</dbReference>
<dbReference type="InterPro" id="IPR036086">
    <property type="entry name" value="ParB/Sulfiredoxin_sf"/>
</dbReference>
<dbReference type="GO" id="GO:0007059">
    <property type="term" value="P:chromosome segregation"/>
    <property type="evidence" value="ECO:0007669"/>
    <property type="project" value="TreeGrafter"/>
</dbReference>
<dbReference type="RefSeq" id="WP_176522182.1">
    <property type="nucleotide sequence ID" value="NZ_OBML01000017.1"/>
</dbReference>
<proteinExistence type="predicted"/>
<gene>
    <name evidence="2" type="ORF">SAMN05421512_11740</name>
</gene>
<dbReference type="InterPro" id="IPR050336">
    <property type="entry name" value="Chromosome_partition/occlusion"/>
</dbReference>
<name>A0A285TTC1_9HYPH</name>
<dbReference type="PANTHER" id="PTHR33375">
    <property type="entry name" value="CHROMOSOME-PARTITIONING PROTEIN PARB-RELATED"/>
    <property type="match status" value="1"/>
</dbReference>
<evidence type="ECO:0000259" key="1">
    <source>
        <dbReference type="SMART" id="SM00470"/>
    </source>
</evidence>
<dbReference type="Proteomes" id="UP000219331">
    <property type="component" value="Unassembled WGS sequence"/>
</dbReference>
<dbReference type="InterPro" id="IPR003115">
    <property type="entry name" value="ParB_N"/>
</dbReference>
<dbReference type="EMBL" id="OBML01000017">
    <property type="protein sequence ID" value="SOC27010.1"/>
    <property type="molecule type" value="Genomic_DNA"/>
</dbReference>
<protein>
    <submittedName>
        <fullName evidence="2">Chromosome partitioning protein, ParB family</fullName>
    </submittedName>
</protein>
<dbReference type="CDD" id="cd16409">
    <property type="entry name" value="ParB_N_like"/>
    <property type="match status" value="1"/>
</dbReference>
<evidence type="ECO:0000313" key="2">
    <source>
        <dbReference type="EMBL" id="SOC27010.1"/>
    </source>
</evidence>
<dbReference type="SMART" id="SM00470">
    <property type="entry name" value="ParB"/>
    <property type="match status" value="1"/>
</dbReference>
<dbReference type="PANTHER" id="PTHR33375:SF1">
    <property type="entry name" value="CHROMOSOME-PARTITIONING PROTEIN PARB-RELATED"/>
    <property type="match status" value="1"/>
</dbReference>
<reference evidence="2 3" key="1">
    <citation type="submission" date="2017-08" db="EMBL/GenBank/DDBJ databases">
        <authorList>
            <person name="de Groot N.N."/>
        </authorList>
    </citation>
    <scope>NUCLEOTIDE SEQUENCE [LARGE SCALE GENOMIC DNA]</scope>
    <source>
        <strain evidence="2 3">USBA 352</strain>
    </source>
</reference>
<sequence>MIAPSEFIQLSQIDASARLRKALPSRIEALAEDIDQHGLLTPIEVVGPLDNGGYRLVYGAHRLAAVKLLGWETIPAIMHAPDAFADTAQERLREIRENLMRFELNPLERAVAIAAWRDIYEAANGKVSRGGDRRKKQVVQDLDEQSAKFALCFSDAAQAAFGLSSRAIYLALKIATIPHDIRERIADSALAGNQSELLRLADQSPDRQAQIVGMILAEPPLANAVDEALAVIDKVPPRQVADPLAKISDKFCRLKRAEQYRFFELHRKAIEQWLSEDQADEAA</sequence>
<dbReference type="Gene3D" id="3.90.1530.30">
    <property type="match status" value="1"/>
</dbReference>
<evidence type="ECO:0000313" key="3">
    <source>
        <dbReference type="Proteomes" id="UP000219331"/>
    </source>
</evidence>
<accession>A0A285TTC1</accession>
<organism evidence="2 3">
    <name type="scientific">Stappia indica</name>
    <dbReference type="NCBI Taxonomy" id="538381"/>
    <lineage>
        <taxon>Bacteria</taxon>
        <taxon>Pseudomonadati</taxon>
        <taxon>Pseudomonadota</taxon>
        <taxon>Alphaproteobacteria</taxon>
        <taxon>Hyphomicrobiales</taxon>
        <taxon>Stappiaceae</taxon>
        <taxon>Stappia</taxon>
    </lineage>
</organism>
<keyword evidence="3" id="KW-1185">Reference proteome</keyword>
<dbReference type="GO" id="GO:0005694">
    <property type="term" value="C:chromosome"/>
    <property type="evidence" value="ECO:0007669"/>
    <property type="project" value="TreeGrafter"/>
</dbReference>